<feature type="compositionally biased region" description="Low complexity" evidence="1">
    <location>
        <begin position="24"/>
        <end position="48"/>
    </location>
</feature>
<feature type="non-terminal residue" evidence="2">
    <location>
        <position position="1"/>
    </location>
</feature>
<dbReference type="EMBL" id="CACTIH010003389">
    <property type="protein sequence ID" value="CAA2977357.1"/>
    <property type="molecule type" value="Genomic_DNA"/>
</dbReference>
<accession>A0A8S0RE01</accession>
<feature type="non-terminal residue" evidence="2">
    <location>
        <position position="116"/>
    </location>
</feature>
<comment type="caution">
    <text evidence="2">The sequence shown here is derived from an EMBL/GenBank/DDBJ whole genome shotgun (WGS) entry which is preliminary data.</text>
</comment>
<protein>
    <submittedName>
        <fullName evidence="2">Uncharacterized protein</fullName>
    </submittedName>
</protein>
<proteinExistence type="predicted"/>
<dbReference type="Proteomes" id="UP000594638">
    <property type="component" value="Unassembled WGS sequence"/>
</dbReference>
<dbReference type="AlphaFoldDB" id="A0A8S0RE01"/>
<gene>
    <name evidence="2" type="ORF">OLEA9_A041351</name>
</gene>
<evidence type="ECO:0000313" key="3">
    <source>
        <dbReference type="Proteomes" id="UP000594638"/>
    </source>
</evidence>
<keyword evidence="3" id="KW-1185">Reference proteome</keyword>
<name>A0A8S0RE01_OLEEU</name>
<feature type="region of interest" description="Disordered" evidence="1">
    <location>
        <begin position="19"/>
        <end position="116"/>
    </location>
</feature>
<evidence type="ECO:0000313" key="2">
    <source>
        <dbReference type="EMBL" id="CAA2977357.1"/>
    </source>
</evidence>
<sequence>APVARGEDKRNELRLKLELDLGKSSTASQQQANGSSQQTHEQQHEQAAVPLQRPRGNFSAQPQLTNSLGEAIGKGRHLQQQQQQQHKGNFFGPPSRDFGNFDAPRRPSPQLGFGEA</sequence>
<organism evidence="2 3">
    <name type="scientific">Olea europaea subsp. europaea</name>
    <dbReference type="NCBI Taxonomy" id="158383"/>
    <lineage>
        <taxon>Eukaryota</taxon>
        <taxon>Viridiplantae</taxon>
        <taxon>Streptophyta</taxon>
        <taxon>Embryophyta</taxon>
        <taxon>Tracheophyta</taxon>
        <taxon>Spermatophyta</taxon>
        <taxon>Magnoliopsida</taxon>
        <taxon>eudicotyledons</taxon>
        <taxon>Gunneridae</taxon>
        <taxon>Pentapetalae</taxon>
        <taxon>asterids</taxon>
        <taxon>lamiids</taxon>
        <taxon>Lamiales</taxon>
        <taxon>Oleaceae</taxon>
        <taxon>Oleeae</taxon>
        <taxon>Olea</taxon>
    </lineage>
</organism>
<dbReference type="Gramene" id="OE9A041351T1">
    <property type="protein sequence ID" value="OE9A041351C1"/>
    <property type="gene ID" value="OE9A041351"/>
</dbReference>
<reference evidence="2 3" key="1">
    <citation type="submission" date="2019-12" db="EMBL/GenBank/DDBJ databases">
        <authorList>
            <person name="Alioto T."/>
            <person name="Alioto T."/>
            <person name="Gomez Garrido J."/>
        </authorList>
    </citation>
    <scope>NUCLEOTIDE SEQUENCE [LARGE SCALE GENOMIC DNA]</scope>
</reference>
<feature type="compositionally biased region" description="Polar residues" evidence="1">
    <location>
        <begin position="58"/>
        <end position="68"/>
    </location>
</feature>
<evidence type="ECO:0000256" key="1">
    <source>
        <dbReference type="SAM" id="MobiDB-lite"/>
    </source>
</evidence>